<gene>
    <name evidence="3" type="ORF">DNG_03590</name>
</gene>
<evidence type="ECO:0000256" key="2">
    <source>
        <dbReference type="SAM" id="SignalP"/>
    </source>
</evidence>
<evidence type="ECO:0000313" key="4">
    <source>
        <dbReference type="Proteomes" id="UP001187682"/>
    </source>
</evidence>
<accession>A0AAE8MWI3</accession>
<dbReference type="EMBL" id="ONZQ02000004">
    <property type="protein sequence ID" value="SPO00842.1"/>
    <property type="molecule type" value="Genomic_DNA"/>
</dbReference>
<keyword evidence="4" id="KW-1185">Reference proteome</keyword>
<reference evidence="3" key="1">
    <citation type="submission" date="2018-03" db="EMBL/GenBank/DDBJ databases">
        <authorList>
            <person name="Guldener U."/>
        </authorList>
    </citation>
    <scope>NUCLEOTIDE SEQUENCE</scope>
</reference>
<organism evidence="3 4">
    <name type="scientific">Cephalotrichum gorgonifer</name>
    <dbReference type="NCBI Taxonomy" id="2041049"/>
    <lineage>
        <taxon>Eukaryota</taxon>
        <taxon>Fungi</taxon>
        <taxon>Dikarya</taxon>
        <taxon>Ascomycota</taxon>
        <taxon>Pezizomycotina</taxon>
        <taxon>Sordariomycetes</taxon>
        <taxon>Hypocreomycetidae</taxon>
        <taxon>Microascales</taxon>
        <taxon>Microascaceae</taxon>
        <taxon>Cephalotrichum</taxon>
    </lineage>
</organism>
<sequence>MLPLAKLAALLPLLASQCMAQSFTISNGQIFTPGFAIVNAPQPGTPLGGDDLHISLDVTANGRLNLPPYVEDSPSQIRNISVFLYSYTTGRNFTVAHPSQGNDSAALGDIMAQEDGSTVKHINWKWPDCLIGDGQPRDLDSDRGIYNISIRQNFRLNDEDHYTIFDLPISVTNRIEDLGGDRPSCDELDNDMIALEDIDAASANAVGVLFAPGDSTQVEAVFPEDDPENGLGGSRREGTPADGLGGAGSLDWRGAARWACLAALAGALTL</sequence>
<comment type="caution">
    <text evidence="3">The sequence shown here is derived from an EMBL/GenBank/DDBJ whole genome shotgun (WGS) entry which is preliminary data.</text>
</comment>
<protein>
    <submittedName>
        <fullName evidence="3">Uncharacterized protein</fullName>
    </submittedName>
</protein>
<feature type="chain" id="PRO_5041936226" evidence="2">
    <location>
        <begin position="21"/>
        <end position="270"/>
    </location>
</feature>
<keyword evidence="2" id="KW-0732">Signal</keyword>
<proteinExistence type="predicted"/>
<dbReference type="Proteomes" id="UP001187682">
    <property type="component" value="Unassembled WGS sequence"/>
</dbReference>
<evidence type="ECO:0000256" key="1">
    <source>
        <dbReference type="SAM" id="MobiDB-lite"/>
    </source>
</evidence>
<feature type="signal peptide" evidence="2">
    <location>
        <begin position="1"/>
        <end position="20"/>
    </location>
</feature>
<name>A0AAE8MWI3_9PEZI</name>
<evidence type="ECO:0000313" key="3">
    <source>
        <dbReference type="EMBL" id="SPO00842.1"/>
    </source>
</evidence>
<feature type="region of interest" description="Disordered" evidence="1">
    <location>
        <begin position="223"/>
        <end position="245"/>
    </location>
</feature>
<dbReference type="AlphaFoldDB" id="A0AAE8MWI3"/>